<dbReference type="PANTHER" id="PTHR32226">
    <property type="entry name" value="TELO2-INTERACTING PROTEIN 2"/>
    <property type="match status" value="1"/>
</dbReference>
<dbReference type="PANTHER" id="PTHR32226:SF2">
    <property type="entry name" value="TELO2-INTERACTING PROTEIN 2"/>
    <property type="match status" value="1"/>
</dbReference>
<gene>
    <name evidence="2" type="ORF">CDV36_005647</name>
</gene>
<evidence type="ECO:0000256" key="1">
    <source>
        <dbReference type="ARBA" id="ARBA00034736"/>
    </source>
</evidence>
<comment type="caution">
    <text evidence="2">The sequence shown here is derived from an EMBL/GenBank/DDBJ whole genome shotgun (WGS) entry which is preliminary data.</text>
</comment>
<organism evidence="2 3">
    <name type="scientific">Fusarium kuroshium</name>
    <dbReference type="NCBI Taxonomy" id="2010991"/>
    <lineage>
        <taxon>Eukaryota</taxon>
        <taxon>Fungi</taxon>
        <taxon>Dikarya</taxon>
        <taxon>Ascomycota</taxon>
        <taxon>Pezizomycotina</taxon>
        <taxon>Sordariomycetes</taxon>
        <taxon>Hypocreomycetidae</taxon>
        <taxon>Hypocreales</taxon>
        <taxon>Nectriaceae</taxon>
        <taxon>Fusarium</taxon>
        <taxon>Fusarium solani species complex</taxon>
    </lineage>
</organism>
<reference evidence="2 3" key="1">
    <citation type="submission" date="2017-06" db="EMBL/GenBank/DDBJ databases">
        <title>Comparative genomic analysis of Ambrosia Fusariam Clade fungi.</title>
        <authorList>
            <person name="Stajich J.E."/>
            <person name="Carrillo J."/>
            <person name="Kijimoto T."/>
            <person name="Eskalen A."/>
            <person name="O'Donnell K."/>
            <person name="Kasson M."/>
        </authorList>
    </citation>
    <scope>NUCLEOTIDE SEQUENCE [LARGE SCALE GENOMIC DNA]</scope>
    <source>
        <strain evidence="2">UCR3666</strain>
    </source>
</reference>
<dbReference type="Proteomes" id="UP000277212">
    <property type="component" value="Unassembled WGS sequence"/>
</dbReference>
<dbReference type="AlphaFoldDB" id="A0A3M2SAT9"/>
<protein>
    <submittedName>
        <fullName evidence="2">Uncharacterized protein</fullName>
    </submittedName>
</protein>
<comment type="similarity">
    <text evidence="1">Belongs to the TTI2 family.</text>
</comment>
<dbReference type="STRING" id="2010991.A0A3M2SAT9"/>
<dbReference type="Pfam" id="PF10521">
    <property type="entry name" value="Tti2"/>
    <property type="match status" value="1"/>
</dbReference>
<dbReference type="EMBL" id="NKUJ01000080">
    <property type="protein sequence ID" value="RMJ14678.1"/>
    <property type="molecule type" value="Genomic_DNA"/>
</dbReference>
<dbReference type="OrthoDB" id="6417021at2759"/>
<dbReference type="GO" id="GO:0005634">
    <property type="term" value="C:nucleus"/>
    <property type="evidence" value="ECO:0007669"/>
    <property type="project" value="TreeGrafter"/>
</dbReference>
<evidence type="ECO:0000313" key="2">
    <source>
        <dbReference type="EMBL" id="RMJ14678.1"/>
    </source>
</evidence>
<dbReference type="GO" id="GO:0110078">
    <property type="term" value="C:TTT Hsp90 cochaperone complex"/>
    <property type="evidence" value="ECO:0007669"/>
    <property type="project" value="InterPro"/>
</dbReference>
<keyword evidence="3" id="KW-1185">Reference proteome</keyword>
<evidence type="ECO:0000313" key="3">
    <source>
        <dbReference type="Proteomes" id="UP000277212"/>
    </source>
</evidence>
<proteinExistence type="inferred from homology"/>
<dbReference type="GO" id="GO:0005829">
    <property type="term" value="C:cytosol"/>
    <property type="evidence" value="ECO:0007669"/>
    <property type="project" value="TreeGrafter"/>
</dbReference>
<name>A0A3M2SAT9_9HYPO</name>
<accession>A0A3M2SAT9</accession>
<dbReference type="SUPFAM" id="SSF48371">
    <property type="entry name" value="ARM repeat"/>
    <property type="match status" value="1"/>
</dbReference>
<dbReference type="InterPro" id="IPR018870">
    <property type="entry name" value="Tti2"/>
</dbReference>
<dbReference type="InterPro" id="IPR016024">
    <property type="entry name" value="ARM-type_fold"/>
</dbReference>
<sequence>MSEPPLDPAFGVLDGLVGPANIERLNALSGILEDGTLEDSFDQLYACKGLSDLHEAILRMTSHLSAKETYDLKNGQAEKLAGAINSKVLSTKNGTEDSALLVEAGLACLSILLSKYSFALDEDTRLKLIRVTDARDTWTTSISATTATELLAQQLKDEEMVDFIIGPVLQKTLKPLFTRHSSRITASGRPSQYSTDGDRSRMFEEVQTWKDESPWAETAMQWAVNMSTPALIQQHWPLFTPVLLALVENESIGIKSRGLEILASFVAKCPAQVLQNTGIGRVFEDATFPMLLYLPSVTPEEQSTTILSPAYDVLIKLAESSDGVQNPERRRLLDKALRDGIFAGHFHASQYSQIVQVLMQKTASIVNCLGIYSIKHLKNLLSMISTIMTDPFATAHPPTVITATQALNTIIASCWPRIQETEHAEQIIRILSLCWLNVAEENQSSSTQIPEADVEILSQELIRTSKILQAIWAEDDSKRPRRLDEVLEKEPRLAKLFAPALA</sequence>